<keyword evidence="4" id="KW-1185">Reference proteome</keyword>
<feature type="domain" description="GH64" evidence="2">
    <location>
        <begin position="55"/>
        <end position="419"/>
    </location>
</feature>
<proteinExistence type="predicted"/>
<keyword evidence="1" id="KW-0732">Signal</keyword>
<dbReference type="PROSITE" id="PS52006">
    <property type="entry name" value="GH64"/>
    <property type="match status" value="1"/>
</dbReference>
<organism evidence="3 4">
    <name type="scientific">Diatrype stigma</name>
    <dbReference type="NCBI Taxonomy" id="117547"/>
    <lineage>
        <taxon>Eukaryota</taxon>
        <taxon>Fungi</taxon>
        <taxon>Dikarya</taxon>
        <taxon>Ascomycota</taxon>
        <taxon>Pezizomycotina</taxon>
        <taxon>Sordariomycetes</taxon>
        <taxon>Xylariomycetidae</taxon>
        <taxon>Xylariales</taxon>
        <taxon>Diatrypaceae</taxon>
        <taxon>Diatrype</taxon>
    </lineage>
</organism>
<comment type="caution">
    <text evidence="3">The sequence shown here is derived from an EMBL/GenBank/DDBJ whole genome shotgun (WGS) entry which is preliminary data.</text>
</comment>
<reference evidence="3 4" key="1">
    <citation type="submission" date="2024-02" db="EMBL/GenBank/DDBJ databases">
        <title>De novo assembly and annotation of 12 fungi associated with fruit tree decline syndrome in Ontario, Canada.</title>
        <authorList>
            <person name="Sulman M."/>
            <person name="Ellouze W."/>
            <person name="Ilyukhin E."/>
        </authorList>
    </citation>
    <scope>NUCLEOTIDE SEQUENCE [LARGE SCALE GENOMIC DNA]</scope>
    <source>
        <strain evidence="3 4">M11/M66-122</strain>
    </source>
</reference>
<dbReference type="Pfam" id="PF16483">
    <property type="entry name" value="Glyco_hydro_64"/>
    <property type="match status" value="1"/>
</dbReference>
<sequence length="434" mass="46231">MRGLFGLAVAAATGLFSQSLARPLIATPGDINSVVVTVDNTVNGTVPATDAILGSNPLNFALTNNIGGDQLYAYVSGRDANDQVVLLTTSGGFYYPDPAGSAVPVAIPDDAGHAIPLGAQGEVTNFAIPDYISSGRLWISAGQLSFFSLVAGDGKISLVEPSFNNPSDPSAGLNWGFVELTNNEGGIYTNISFVDFIGLVMSMRLTLGSGEVQTVQGLEPGSLEQICQGLKDQAAIDGQPWDKMCVTREDGTPLRILAPNQYIATNPGSMDAYYADYIDQVWEKYTNEDLLIDTQGEWGQVPCRVSGDQMTCQGDTIAYPKPTMVDVWGCNSGPFANQGDLLHQRIVARMCAAFYRTELLLDGGNVTPSLGSESYYTVSPTSHYSRLIHQYEVDQKGYAFSFDDVNVSNENQAGVLAGADPQLLEVFVGGGLVV</sequence>
<feature type="chain" id="PRO_5042910300" description="GH64 domain-containing protein" evidence="1">
    <location>
        <begin position="22"/>
        <end position="434"/>
    </location>
</feature>
<protein>
    <recommendedName>
        <fullName evidence="2">GH64 domain-containing protein</fullName>
    </recommendedName>
</protein>
<dbReference type="EMBL" id="JAKJXP020000042">
    <property type="protein sequence ID" value="KAK7752035.1"/>
    <property type="molecule type" value="Genomic_DNA"/>
</dbReference>
<dbReference type="InterPro" id="IPR037176">
    <property type="entry name" value="Osmotin/thaumatin-like_sf"/>
</dbReference>
<dbReference type="PANTHER" id="PTHR38165">
    <property type="match status" value="1"/>
</dbReference>
<evidence type="ECO:0000313" key="3">
    <source>
        <dbReference type="EMBL" id="KAK7752035.1"/>
    </source>
</evidence>
<evidence type="ECO:0000313" key="4">
    <source>
        <dbReference type="Proteomes" id="UP001320420"/>
    </source>
</evidence>
<feature type="signal peptide" evidence="1">
    <location>
        <begin position="1"/>
        <end position="21"/>
    </location>
</feature>
<dbReference type="AlphaFoldDB" id="A0AAN9UTV5"/>
<name>A0AAN9UTV5_9PEZI</name>
<evidence type="ECO:0000256" key="1">
    <source>
        <dbReference type="SAM" id="SignalP"/>
    </source>
</evidence>
<dbReference type="InterPro" id="IPR037398">
    <property type="entry name" value="Glyco_hydro_64_fam"/>
</dbReference>
<gene>
    <name evidence="3" type="ORF">SLS62_005999</name>
</gene>
<accession>A0AAN9UTV5</accession>
<dbReference type="InterPro" id="IPR032477">
    <property type="entry name" value="Glyco_hydro_64"/>
</dbReference>
<dbReference type="Gene3D" id="3.30.920.50">
    <property type="entry name" value="Beta-1,3-glucanase, C-terminal domain"/>
    <property type="match status" value="1"/>
</dbReference>
<dbReference type="Proteomes" id="UP001320420">
    <property type="component" value="Unassembled WGS sequence"/>
</dbReference>
<dbReference type="Gene3D" id="2.60.110.10">
    <property type="entry name" value="Thaumatin"/>
    <property type="match status" value="1"/>
</dbReference>
<evidence type="ECO:0000259" key="2">
    <source>
        <dbReference type="PROSITE" id="PS52006"/>
    </source>
</evidence>
<dbReference type="PANTHER" id="PTHR38165:SF1">
    <property type="entry name" value="GLUCANASE B"/>
    <property type="match status" value="1"/>
</dbReference>
<dbReference type="InterPro" id="IPR042517">
    <property type="entry name" value="Glyco_hydro_64_N_2"/>
</dbReference>